<name>A0A2G6MS03_9BACT</name>
<feature type="binding site" evidence="7 8">
    <location>
        <position position="49"/>
    </location>
    <ligand>
        <name>S-adenosyl-L-methionine</name>
        <dbReference type="ChEBI" id="CHEBI:59789"/>
    </ligand>
</feature>
<keyword evidence="2 7" id="KW-0698">rRNA processing</keyword>
<dbReference type="CDD" id="cd02440">
    <property type="entry name" value="AdoMet_MTases"/>
    <property type="match status" value="1"/>
</dbReference>
<accession>A0A2G6MS03</accession>
<evidence type="ECO:0000256" key="3">
    <source>
        <dbReference type="ARBA" id="ARBA00022603"/>
    </source>
</evidence>
<dbReference type="NCBIfam" id="TIGR00755">
    <property type="entry name" value="ksgA"/>
    <property type="match status" value="1"/>
</dbReference>
<reference evidence="10 11" key="1">
    <citation type="submission" date="2017-10" db="EMBL/GenBank/DDBJ databases">
        <title>Novel microbial diversity and functional potential in the marine mammal oral microbiome.</title>
        <authorList>
            <person name="Dudek N.K."/>
            <person name="Sun C.L."/>
            <person name="Burstein D."/>
            <person name="Kantor R.S."/>
            <person name="Aliaga Goltsman D.S."/>
            <person name="Bik E.M."/>
            <person name="Thomas B.C."/>
            <person name="Banfield J.F."/>
            <person name="Relman D.A."/>
        </authorList>
    </citation>
    <scope>NUCLEOTIDE SEQUENCE [LARGE SCALE GENOMIC DNA]</scope>
    <source>
        <strain evidence="10">DOLJORAL78_47_202</strain>
    </source>
</reference>
<evidence type="ECO:0000256" key="5">
    <source>
        <dbReference type="ARBA" id="ARBA00022691"/>
    </source>
</evidence>
<dbReference type="InterPro" id="IPR020598">
    <property type="entry name" value="rRNA_Ade_methylase_Trfase_N"/>
</dbReference>
<feature type="binding site" evidence="7 8">
    <location>
        <position position="97"/>
    </location>
    <ligand>
        <name>S-adenosyl-L-methionine</name>
        <dbReference type="ChEBI" id="CHEBI:59789"/>
    </ligand>
</feature>
<dbReference type="GO" id="GO:0003723">
    <property type="term" value="F:RNA binding"/>
    <property type="evidence" value="ECO:0007669"/>
    <property type="project" value="UniProtKB-UniRule"/>
</dbReference>
<feature type="domain" description="Ribosomal RNA adenine methylase transferase N-terminal" evidence="9">
    <location>
        <begin position="29"/>
        <end position="202"/>
    </location>
</feature>
<evidence type="ECO:0000256" key="6">
    <source>
        <dbReference type="ARBA" id="ARBA00022884"/>
    </source>
</evidence>
<gene>
    <name evidence="7 10" type="primary">rsmA</name>
    <name evidence="7" type="synonym">ksgA</name>
    <name evidence="10" type="ORF">CSA25_03175</name>
</gene>
<dbReference type="InterPro" id="IPR001737">
    <property type="entry name" value="KsgA/Erm"/>
</dbReference>
<dbReference type="InterPro" id="IPR011530">
    <property type="entry name" value="rRNA_adenine_dimethylase"/>
</dbReference>
<keyword evidence="5 7" id="KW-0949">S-adenosyl-L-methionine</keyword>
<evidence type="ECO:0000256" key="2">
    <source>
        <dbReference type="ARBA" id="ARBA00022552"/>
    </source>
</evidence>
<dbReference type="SMART" id="SM00650">
    <property type="entry name" value="rADc"/>
    <property type="match status" value="1"/>
</dbReference>
<feature type="binding site" evidence="7 8">
    <location>
        <position position="117"/>
    </location>
    <ligand>
        <name>S-adenosyl-L-methionine</name>
        <dbReference type="ChEBI" id="CHEBI:59789"/>
    </ligand>
</feature>
<dbReference type="Pfam" id="PF00398">
    <property type="entry name" value="RrnaAD"/>
    <property type="match status" value="1"/>
</dbReference>
<feature type="binding site" evidence="7 8">
    <location>
        <position position="70"/>
    </location>
    <ligand>
        <name>S-adenosyl-L-methionine</name>
        <dbReference type="ChEBI" id="CHEBI:59789"/>
    </ligand>
</feature>
<dbReference type="Gene3D" id="3.40.50.150">
    <property type="entry name" value="Vaccinia Virus protein VP39"/>
    <property type="match status" value="1"/>
</dbReference>
<dbReference type="InterPro" id="IPR020596">
    <property type="entry name" value="rRNA_Ade_Mease_Trfase_CS"/>
</dbReference>
<evidence type="ECO:0000256" key="7">
    <source>
        <dbReference type="HAMAP-Rule" id="MF_00607"/>
    </source>
</evidence>
<dbReference type="SUPFAM" id="SSF53335">
    <property type="entry name" value="S-adenosyl-L-methionine-dependent methyltransferases"/>
    <property type="match status" value="1"/>
</dbReference>
<dbReference type="InterPro" id="IPR023165">
    <property type="entry name" value="rRNA_Ade_diMease-like_C"/>
</dbReference>
<evidence type="ECO:0000313" key="11">
    <source>
        <dbReference type="Proteomes" id="UP000231203"/>
    </source>
</evidence>
<comment type="catalytic activity">
    <reaction evidence="7">
        <text>adenosine(1518)/adenosine(1519) in 16S rRNA + 4 S-adenosyl-L-methionine = N(6)-dimethyladenosine(1518)/N(6)-dimethyladenosine(1519) in 16S rRNA + 4 S-adenosyl-L-homocysteine + 4 H(+)</text>
        <dbReference type="Rhea" id="RHEA:19609"/>
        <dbReference type="Rhea" id="RHEA-COMP:10232"/>
        <dbReference type="Rhea" id="RHEA-COMP:10233"/>
        <dbReference type="ChEBI" id="CHEBI:15378"/>
        <dbReference type="ChEBI" id="CHEBI:57856"/>
        <dbReference type="ChEBI" id="CHEBI:59789"/>
        <dbReference type="ChEBI" id="CHEBI:74411"/>
        <dbReference type="ChEBI" id="CHEBI:74493"/>
        <dbReference type="EC" id="2.1.1.182"/>
    </reaction>
</comment>
<dbReference type="Gene3D" id="1.10.8.100">
    <property type="entry name" value="Ribosomal RNA adenine dimethylase-like, domain 2"/>
    <property type="match status" value="1"/>
</dbReference>
<organism evidence="10 11">
    <name type="scientific">Desulfobacter postgatei</name>
    <dbReference type="NCBI Taxonomy" id="2293"/>
    <lineage>
        <taxon>Bacteria</taxon>
        <taxon>Pseudomonadati</taxon>
        <taxon>Thermodesulfobacteriota</taxon>
        <taxon>Desulfobacteria</taxon>
        <taxon>Desulfobacterales</taxon>
        <taxon>Desulfobacteraceae</taxon>
        <taxon>Desulfobacter</taxon>
    </lineage>
</organism>
<dbReference type="Proteomes" id="UP000231203">
    <property type="component" value="Unassembled WGS sequence"/>
</dbReference>
<keyword evidence="3 7" id="KW-0489">Methyltransferase</keyword>
<protein>
    <recommendedName>
        <fullName evidence="7">Ribosomal RNA small subunit methyltransferase A</fullName>
        <ecNumber evidence="7">2.1.1.182</ecNumber>
    </recommendedName>
    <alternativeName>
        <fullName evidence="7">16S rRNA (adenine(1518)-N(6)/adenine(1519)-N(6))-dimethyltransferase</fullName>
    </alternativeName>
    <alternativeName>
        <fullName evidence="7">16S rRNA dimethyladenosine transferase</fullName>
    </alternativeName>
    <alternativeName>
        <fullName evidence="7">16S rRNA dimethylase</fullName>
    </alternativeName>
    <alternativeName>
        <fullName evidence="7">S-adenosylmethionine-6-N', N'-adenosyl(rRNA) dimethyltransferase</fullName>
    </alternativeName>
</protein>
<dbReference type="HAMAP" id="MF_00607">
    <property type="entry name" value="16SrRNA_methyltr_A"/>
    <property type="match status" value="1"/>
</dbReference>
<proteinExistence type="inferred from homology"/>
<dbReference type="EMBL" id="PDTI01000027">
    <property type="protein sequence ID" value="PIE62854.1"/>
    <property type="molecule type" value="Genomic_DNA"/>
</dbReference>
<comment type="subcellular location">
    <subcellularLocation>
        <location evidence="7">Cytoplasm</location>
    </subcellularLocation>
</comment>
<dbReference type="PANTHER" id="PTHR11727:SF7">
    <property type="entry name" value="DIMETHYLADENOSINE TRANSFERASE-RELATED"/>
    <property type="match status" value="1"/>
</dbReference>
<feature type="binding site" evidence="7 8">
    <location>
        <position position="22"/>
    </location>
    <ligand>
        <name>S-adenosyl-L-methionine</name>
        <dbReference type="ChEBI" id="CHEBI:59789"/>
    </ligand>
</feature>
<keyword evidence="6 7" id="KW-0694">RNA-binding</keyword>
<dbReference type="GO" id="GO:0005829">
    <property type="term" value="C:cytosol"/>
    <property type="evidence" value="ECO:0007669"/>
    <property type="project" value="TreeGrafter"/>
</dbReference>
<evidence type="ECO:0000256" key="8">
    <source>
        <dbReference type="PROSITE-ProRule" id="PRU01026"/>
    </source>
</evidence>
<feature type="binding site" evidence="7 8">
    <location>
        <position position="24"/>
    </location>
    <ligand>
        <name>S-adenosyl-L-methionine</name>
        <dbReference type="ChEBI" id="CHEBI:59789"/>
    </ligand>
</feature>
<evidence type="ECO:0000256" key="1">
    <source>
        <dbReference type="ARBA" id="ARBA00022490"/>
    </source>
</evidence>
<dbReference type="PROSITE" id="PS01131">
    <property type="entry name" value="RRNA_A_DIMETH"/>
    <property type="match status" value="1"/>
</dbReference>
<sequence length="283" mass="30991">MTHPGKLLKKNGIYAQKELGQNFLTNPATAQMIVDRTGVDKETTVLEIGPGLGAITLPLARGCKQVVAVEKDRRIISLLEGKLAGEGICNVTIINQDILKTDIREIAGEEKLVVIGNLPYNISSRILFQLIIIRQAVTRAFLMFQKELAERVLSSPGTKNYSRLSAVAQYASKISRVADIGPNNFFPRPEVDSTILGFDFFQTQGMGKEEESLLFGVIKAAFSKRRKTLHNAMSGGELGLAKKIVGTALENAGIDPSRRAETLNAQEFIDLSRAVGKIKRHES</sequence>
<comment type="similarity">
    <text evidence="7">Belongs to the class I-like SAM-binding methyltransferase superfamily. rRNA adenine N(6)-methyltransferase family. RsmA subfamily.</text>
</comment>
<evidence type="ECO:0000259" key="9">
    <source>
        <dbReference type="SMART" id="SM00650"/>
    </source>
</evidence>
<dbReference type="EC" id="2.1.1.182" evidence="7"/>
<keyword evidence="1 7" id="KW-0963">Cytoplasm</keyword>
<dbReference type="InterPro" id="IPR029063">
    <property type="entry name" value="SAM-dependent_MTases_sf"/>
</dbReference>
<comment type="function">
    <text evidence="7">Specifically dimethylates two adjacent adenosines (A1518 and A1519) in the loop of a conserved hairpin near the 3'-end of 16S rRNA in the 30S particle. May play a critical role in biogenesis of 30S subunits.</text>
</comment>
<comment type="caution">
    <text evidence="10">The sequence shown here is derived from an EMBL/GenBank/DDBJ whole genome shotgun (WGS) entry which is preliminary data.</text>
</comment>
<evidence type="ECO:0000313" key="10">
    <source>
        <dbReference type="EMBL" id="PIE62854.1"/>
    </source>
</evidence>
<dbReference type="PANTHER" id="PTHR11727">
    <property type="entry name" value="DIMETHYLADENOSINE TRANSFERASE"/>
    <property type="match status" value="1"/>
</dbReference>
<dbReference type="GO" id="GO:0052908">
    <property type="term" value="F:16S rRNA (adenine(1518)-N(6)/adenine(1519)-N(6))-dimethyltransferase activity"/>
    <property type="evidence" value="ECO:0007669"/>
    <property type="project" value="UniProtKB-EC"/>
</dbReference>
<keyword evidence="4 7" id="KW-0808">Transferase</keyword>
<dbReference type="AlphaFoldDB" id="A0A2G6MS03"/>
<dbReference type="PROSITE" id="PS51689">
    <property type="entry name" value="SAM_RNA_A_N6_MT"/>
    <property type="match status" value="1"/>
</dbReference>
<evidence type="ECO:0000256" key="4">
    <source>
        <dbReference type="ARBA" id="ARBA00022679"/>
    </source>
</evidence>